<reference evidence="1" key="1">
    <citation type="journal article" date="2023" name="Science">
        <title>Genome structures resolve the early diversification of teleost fishes.</title>
        <authorList>
            <person name="Parey E."/>
            <person name="Louis A."/>
            <person name="Montfort J."/>
            <person name="Bouchez O."/>
            <person name="Roques C."/>
            <person name="Iampietro C."/>
            <person name="Lluch J."/>
            <person name="Castinel A."/>
            <person name="Donnadieu C."/>
            <person name="Desvignes T."/>
            <person name="Floi Bucao C."/>
            <person name="Jouanno E."/>
            <person name="Wen M."/>
            <person name="Mejri S."/>
            <person name="Dirks R."/>
            <person name="Jansen H."/>
            <person name="Henkel C."/>
            <person name="Chen W.J."/>
            <person name="Zahm M."/>
            <person name="Cabau C."/>
            <person name="Klopp C."/>
            <person name="Thompson A.W."/>
            <person name="Robinson-Rechavi M."/>
            <person name="Braasch I."/>
            <person name="Lecointre G."/>
            <person name="Bobe J."/>
            <person name="Postlethwait J.H."/>
            <person name="Berthelot C."/>
            <person name="Roest Crollius H."/>
            <person name="Guiguen Y."/>
        </authorList>
    </citation>
    <scope>NUCLEOTIDE SEQUENCE</scope>
    <source>
        <strain evidence="1">NC1722</strain>
    </source>
</reference>
<evidence type="ECO:0000313" key="1">
    <source>
        <dbReference type="EMBL" id="KAJ8410417.1"/>
    </source>
</evidence>
<keyword evidence="2" id="KW-1185">Reference proteome</keyword>
<name>A0AAD7SX55_9TELE</name>
<organism evidence="1 2">
    <name type="scientific">Aldrovandia affinis</name>
    <dbReference type="NCBI Taxonomy" id="143900"/>
    <lineage>
        <taxon>Eukaryota</taxon>
        <taxon>Metazoa</taxon>
        <taxon>Chordata</taxon>
        <taxon>Craniata</taxon>
        <taxon>Vertebrata</taxon>
        <taxon>Euteleostomi</taxon>
        <taxon>Actinopterygii</taxon>
        <taxon>Neopterygii</taxon>
        <taxon>Teleostei</taxon>
        <taxon>Notacanthiformes</taxon>
        <taxon>Halosauridae</taxon>
        <taxon>Aldrovandia</taxon>
    </lineage>
</organism>
<sequence length="101" mass="11069">MGEGISGNHLSVMRFAAAALPSGSDTQRLPRYIMKYQRRAVKNLLARSCLAGEAISHNAVTIKQHNTLLSVMPVAASTSQRSSRWHKVIAAFCFPQFKGPE</sequence>
<evidence type="ECO:0000313" key="2">
    <source>
        <dbReference type="Proteomes" id="UP001221898"/>
    </source>
</evidence>
<proteinExistence type="predicted"/>
<gene>
    <name evidence="1" type="ORF">AAFF_G00203980</name>
</gene>
<dbReference type="EMBL" id="JAINUG010000027">
    <property type="protein sequence ID" value="KAJ8410417.1"/>
    <property type="molecule type" value="Genomic_DNA"/>
</dbReference>
<accession>A0AAD7SX55</accession>
<dbReference type="Proteomes" id="UP001221898">
    <property type="component" value="Unassembled WGS sequence"/>
</dbReference>
<protein>
    <submittedName>
        <fullName evidence="1">Uncharacterized protein</fullName>
    </submittedName>
</protein>
<dbReference type="AlphaFoldDB" id="A0AAD7SX55"/>
<comment type="caution">
    <text evidence="1">The sequence shown here is derived from an EMBL/GenBank/DDBJ whole genome shotgun (WGS) entry which is preliminary data.</text>
</comment>